<dbReference type="HAMAP" id="MF_00220_B">
    <property type="entry name" value="PyrC_classI_B"/>
    <property type="match status" value="1"/>
</dbReference>
<feature type="binding site" evidence="6">
    <location>
        <position position="281"/>
    </location>
    <ligand>
        <name>Zn(2+)</name>
        <dbReference type="ChEBI" id="CHEBI:29105"/>
        <label>1</label>
    </ligand>
</feature>
<dbReference type="STRING" id="37659.GCA_000703125_02640"/>
<dbReference type="CDD" id="cd01317">
    <property type="entry name" value="DHOase_IIa"/>
    <property type="match status" value="1"/>
</dbReference>
<feature type="binding site" evidence="6">
    <location>
        <position position="285"/>
    </location>
    <ligand>
        <name>substrate</name>
    </ligand>
</feature>
<dbReference type="InterPro" id="IPR004722">
    <property type="entry name" value="DHOase"/>
</dbReference>
<evidence type="ECO:0000256" key="1">
    <source>
        <dbReference type="ARBA" id="ARBA00002368"/>
    </source>
</evidence>
<feature type="binding site" evidence="6">
    <location>
        <position position="59"/>
    </location>
    <ligand>
        <name>Zn(2+)</name>
        <dbReference type="ChEBI" id="CHEBI:29105"/>
        <label>1</label>
    </ligand>
</feature>
<protein>
    <recommendedName>
        <fullName evidence="6">Dihydroorotase</fullName>
        <shortName evidence="6">DHOase</shortName>
        <ecNumber evidence="6">3.5.2.3</ecNumber>
    </recommendedName>
</protein>
<dbReference type="GO" id="GO:0006145">
    <property type="term" value="P:purine nucleobase catabolic process"/>
    <property type="evidence" value="ECO:0007669"/>
    <property type="project" value="TreeGrafter"/>
</dbReference>
<dbReference type="Pfam" id="PF01979">
    <property type="entry name" value="Amidohydro_1"/>
    <property type="match status" value="1"/>
</dbReference>
<keyword evidence="5 6" id="KW-0665">Pyrimidine biosynthesis</keyword>
<dbReference type="Proteomes" id="UP000239863">
    <property type="component" value="Unassembled WGS sequence"/>
</dbReference>
<comment type="caution">
    <text evidence="8">The sequence shown here is derived from an EMBL/GenBank/DDBJ whole genome shotgun (WGS) entry which is preliminary data.</text>
</comment>
<evidence type="ECO:0000256" key="3">
    <source>
        <dbReference type="ARBA" id="ARBA00022723"/>
    </source>
</evidence>
<evidence type="ECO:0000256" key="2">
    <source>
        <dbReference type="ARBA" id="ARBA00010286"/>
    </source>
</evidence>
<proteinExistence type="inferred from homology"/>
<dbReference type="GO" id="GO:0044205">
    <property type="term" value="P:'de novo' UMP biosynthetic process"/>
    <property type="evidence" value="ECO:0007669"/>
    <property type="project" value="UniProtKB-UniRule"/>
</dbReference>
<reference evidence="8 9" key="1">
    <citation type="submission" date="2018-02" db="EMBL/GenBank/DDBJ databases">
        <title>Genomic Encyclopedia of Archaeal and Bacterial Type Strains, Phase II (KMG-II): from individual species to whole genera.</title>
        <authorList>
            <person name="Goeker M."/>
        </authorList>
    </citation>
    <scope>NUCLEOTIDE SEQUENCE [LARGE SCALE GENOMIC DNA]</scope>
    <source>
        <strain evidence="8 9">DSM 15099</strain>
    </source>
</reference>
<feature type="binding site" evidence="6">
    <location>
        <begin position="59"/>
        <end position="61"/>
    </location>
    <ligand>
        <name>substrate</name>
    </ligand>
</feature>
<dbReference type="InterPro" id="IPR032466">
    <property type="entry name" value="Metal_Hydrolase"/>
</dbReference>
<dbReference type="GO" id="GO:0004038">
    <property type="term" value="F:allantoinase activity"/>
    <property type="evidence" value="ECO:0007669"/>
    <property type="project" value="TreeGrafter"/>
</dbReference>
<name>A0A2S6G151_9CLOT</name>
<comment type="function">
    <text evidence="1 6">Catalyzes the reversible cyclization of carbamoyl aspartate to dihydroorotate.</text>
</comment>
<dbReference type="SUPFAM" id="SSF51556">
    <property type="entry name" value="Metallo-dependent hydrolases"/>
    <property type="match status" value="1"/>
</dbReference>
<organism evidence="8 9">
    <name type="scientific">Clostridium algidicarnis DSM 15099</name>
    <dbReference type="NCBI Taxonomy" id="1121295"/>
    <lineage>
        <taxon>Bacteria</taxon>
        <taxon>Bacillati</taxon>
        <taxon>Bacillota</taxon>
        <taxon>Clostridia</taxon>
        <taxon>Eubacteriales</taxon>
        <taxon>Clostridiaceae</taxon>
        <taxon>Clostridium</taxon>
    </lineage>
</organism>
<dbReference type="InterPro" id="IPR011059">
    <property type="entry name" value="Metal-dep_hydrolase_composite"/>
</dbReference>
<feature type="binding site" evidence="6">
    <location>
        <position position="91"/>
    </location>
    <ligand>
        <name>substrate</name>
    </ligand>
</feature>
<feature type="binding site" evidence="6">
    <location>
        <begin position="295"/>
        <end position="296"/>
    </location>
    <ligand>
        <name>substrate</name>
    </ligand>
</feature>
<dbReference type="OrthoDB" id="9765462at2"/>
<comment type="cofactor">
    <cofactor evidence="6">
        <name>Zn(2+)</name>
        <dbReference type="ChEBI" id="CHEBI:29105"/>
    </cofactor>
    <text evidence="6">Binds 2 Zn(2+) ions per subunit.</text>
</comment>
<dbReference type="SUPFAM" id="SSF51338">
    <property type="entry name" value="Composite domain of metallo-dependent hydrolases"/>
    <property type="match status" value="1"/>
</dbReference>
<sequence>MRLLIKNVNIIDYKDNFFGDVYIEEGKITSIGKNIDKECEIIDGKGYKLLPAFVDLHSHFRDPGYTYKEDLYTGSKAAAKGGYTVVNLMANTNPVCSNTKVLSSIRNKAKEINIIDINQCMAITEDIKGENIDSLKEITRYDEIKFVSDDGKGVSDSKVMIEAMRVCKDKDITMISHAESQELSDIDMRLAENTMTWRDIVLAKFTGVKLHLAHVSTKESMKYIIEAKEEGSKVTCEVTPHHIALTSKTNYRVNPPLREEEDRKFLIKAIKDGYVDAIATDHAPHSKKDKEKGSPGLIGLESAFNVCYTTLVKEEGISINKLSEIMSYNPARIMGLNKGKISIGFDADFVLVDTEKQCEIYEEDIISKSNNTPFIGFKGYGKILATIKGGKVIYKGDI</sequence>
<keyword evidence="3 6" id="KW-0479">Metal-binding</keyword>
<evidence type="ECO:0000259" key="7">
    <source>
        <dbReference type="Pfam" id="PF01979"/>
    </source>
</evidence>
<keyword evidence="4 6" id="KW-0378">Hydrolase</keyword>
<feature type="binding site" evidence="6">
    <location>
        <position position="177"/>
    </location>
    <ligand>
        <name>Zn(2+)</name>
        <dbReference type="ChEBI" id="CHEBI:29105"/>
        <label>2</label>
    </ligand>
</feature>
<dbReference type="EC" id="3.5.2.3" evidence="6"/>
<dbReference type="UniPathway" id="UPA00070">
    <property type="reaction ID" value="UER00117"/>
</dbReference>
<feature type="binding site" evidence="6">
    <location>
        <position position="150"/>
    </location>
    <ligand>
        <name>Zn(2+)</name>
        <dbReference type="ChEBI" id="CHEBI:29105"/>
        <label>2</label>
    </ligand>
</feature>
<comment type="catalytic activity">
    <reaction evidence="6">
        <text>(S)-dihydroorotate + H2O = N-carbamoyl-L-aspartate + H(+)</text>
        <dbReference type="Rhea" id="RHEA:24296"/>
        <dbReference type="ChEBI" id="CHEBI:15377"/>
        <dbReference type="ChEBI" id="CHEBI:15378"/>
        <dbReference type="ChEBI" id="CHEBI:30864"/>
        <dbReference type="ChEBI" id="CHEBI:32814"/>
        <dbReference type="EC" id="3.5.2.3"/>
    </reaction>
</comment>
<dbReference type="GO" id="GO:0005737">
    <property type="term" value="C:cytoplasm"/>
    <property type="evidence" value="ECO:0007669"/>
    <property type="project" value="TreeGrafter"/>
</dbReference>
<feature type="active site" evidence="6">
    <location>
        <position position="281"/>
    </location>
</feature>
<comment type="similarity">
    <text evidence="2 6">Belongs to the metallo-dependent hydrolases superfamily. DHOase family. Class I DHOase subfamily.</text>
</comment>
<evidence type="ECO:0000256" key="6">
    <source>
        <dbReference type="HAMAP-Rule" id="MF_00220"/>
    </source>
</evidence>
<dbReference type="PANTHER" id="PTHR43668">
    <property type="entry name" value="ALLANTOINASE"/>
    <property type="match status" value="1"/>
</dbReference>
<dbReference type="InterPro" id="IPR050138">
    <property type="entry name" value="DHOase/Allantoinase_Hydrolase"/>
</dbReference>
<feature type="binding site" evidence="6">
    <location>
        <position position="254"/>
    </location>
    <ligand>
        <name>substrate</name>
    </ligand>
</feature>
<evidence type="ECO:0000256" key="4">
    <source>
        <dbReference type="ARBA" id="ARBA00022801"/>
    </source>
</evidence>
<dbReference type="AlphaFoldDB" id="A0A2S6G151"/>
<accession>A0A2S6G151</accession>
<dbReference type="InterPro" id="IPR006680">
    <property type="entry name" value="Amidohydro-rel"/>
</dbReference>
<feature type="binding site" evidence="6">
    <location>
        <position position="150"/>
    </location>
    <ligand>
        <name>Zn(2+)</name>
        <dbReference type="ChEBI" id="CHEBI:29105"/>
        <label>1</label>
    </ligand>
</feature>
<dbReference type="EMBL" id="PTIS01000001">
    <property type="protein sequence ID" value="PPK49647.1"/>
    <property type="molecule type" value="Genomic_DNA"/>
</dbReference>
<dbReference type="GO" id="GO:0004151">
    <property type="term" value="F:dihydroorotase activity"/>
    <property type="evidence" value="ECO:0007669"/>
    <property type="project" value="UniProtKB-UniRule"/>
</dbReference>
<feature type="binding site" evidence="6">
    <location>
        <position position="214"/>
    </location>
    <ligand>
        <name>Zn(2+)</name>
        <dbReference type="ChEBI" id="CHEBI:29105"/>
        <label>2</label>
    </ligand>
</feature>
<dbReference type="Gene3D" id="3.20.20.140">
    <property type="entry name" value="Metal-dependent hydrolases"/>
    <property type="match status" value="1"/>
</dbReference>
<comment type="pathway">
    <text evidence="6">Pyrimidine metabolism; UMP biosynthesis via de novo pathway; (S)-dihydroorotate from bicarbonate: step 3/3.</text>
</comment>
<keyword evidence="6" id="KW-0862">Zinc</keyword>
<gene>
    <name evidence="6" type="primary">pyrC</name>
    <name evidence="8" type="ORF">BD821_101310</name>
</gene>
<evidence type="ECO:0000313" key="8">
    <source>
        <dbReference type="EMBL" id="PPK49647.1"/>
    </source>
</evidence>
<dbReference type="GO" id="GO:0008270">
    <property type="term" value="F:zinc ion binding"/>
    <property type="evidence" value="ECO:0007669"/>
    <property type="project" value="UniProtKB-UniRule"/>
</dbReference>
<dbReference type="PROSITE" id="PS00483">
    <property type="entry name" value="DIHYDROOROTASE_2"/>
    <property type="match status" value="1"/>
</dbReference>
<dbReference type="NCBIfam" id="TIGR00857">
    <property type="entry name" value="pyrC_multi"/>
    <property type="match status" value="1"/>
</dbReference>
<evidence type="ECO:0000313" key="9">
    <source>
        <dbReference type="Proteomes" id="UP000239863"/>
    </source>
</evidence>
<evidence type="ECO:0000256" key="5">
    <source>
        <dbReference type="ARBA" id="ARBA00022975"/>
    </source>
</evidence>
<dbReference type="InterPro" id="IPR002195">
    <property type="entry name" value="Dihydroorotase_CS"/>
</dbReference>
<dbReference type="PANTHER" id="PTHR43668:SF2">
    <property type="entry name" value="ALLANTOINASE"/>
    <property type="match status" value="1"/>
</dbReference>
<dbReference type="RefSeq" id="WP_104408993.1">
    <property type="nucleotide sequence ID" value="NZ_PTIS01000001.1"/>
</dbReference>
<feature type="binding site" evidence="6">
    <location>
        <position position="57"/>
    </location>
    <ligand>
        <name>Zn(2+)</name>
        <dbReference type="ChEBI" id="CHEBI:29105"/>
        <label>1</label>
    </ligand>
</feature>
<feature type="domain" description="Amidohydrolase-related" evidence="7">
    <location>
        <begin position="49"/>
        <end position="392"/>
    </location>
</feature>